<organism evidence="2 3">
    <name type="scientific">Occallatibacter riparius</name>
    <dbReference type="NCBI Taxonomy" id="1002689"/>
    <lineage>
        <taxon>Bacteria</taxon>
        <taxon>Pseudomonadati</taxon>
        <taxon>Acidobacteriota</taxon>
        <taxon>Terriglobia</taxon>
        <taxon>Terriglobales</taxon>
        <taxon>Acidobacteriaceae</taxon>
        <taxon>Occallatibacter</taxon>
    </lineage>
</organism>
<dbReference type="RefSeq" id="WP_260794259.1">
    <property type="nucleotide sequence ID" value="NZ_CP093313.1"/>
</dbReference>
<dbReference type="AlphaFoldDB" id="A0A9J7BQB9"/>
<evidence type="ECO:0000256" key="1">
    <source>
        <dbReference type="SAM" id="SignalP"/>
    </source>
</evidence>
<name>A0A9J7BQB9_9BACT</name>
<keyword evidence="1" id="KW-0732">Signal</keyword>
<feature type="signal peptide" evidence="1">
    <location>
        <begin position="1"/>
        <end position="19"/>
    </location>
</feature>
<evidence type="ECO:0000313" key="2">
    <source>
        <dbReference type="EMBL" id="UWZ84753.1"/>
    </source>
</evidence>
<reference evidence="2" key="1">
    <citation type="submission" date="2021-04" db="EMBL/GenBank/DDBJ databases">
        <title>Phylogenetic analysis of Acidobacteriaceae.</title>
        <authorList>
            <person name="Qiu L."/>
            <person name="Zhang Q."/>
        </authorList>
    </citation>
    <scope>NUCLEOTIDE SEQUENCE</scope>
    <source>
        <strain evidence="2">DSM 25168</strain>
    </source>
</reference>
<proteinExistence type="predicted"/>
<feature type="chain" id="PRO_5039949352" description="WG repeat-containing protein" evidence="1">
    <location>
        <begin position="20"/>
        <end position="288"/>
    </location>
</feature>
<gene>
    <name evidence="2" type="ORF">MOP44_02175</name>
</gene>
<sequence>MYRFSILCFVALWACISTAQSKKNPVFTSFDYPGAVNTEATAITPSGQILGRYVTFDGTTYHGHGFLLINGQFQSIDFPGSLWTDATYISPRGEIVGWYDSANGTEHGYVLKNGKFTSIDYPGALGTDGFGIDPNGVVVGTWWDQTGNHGYLLDKQGKFTPFDVPGFQTLATQITSGRIIGDYSNDFNTESHGFVFKDGEFQTIDFPEACQTTYLSGLNPEGDIVGGCIRGFLDESGWLIKNGEYIQINYPKSLSTYANGINPQGQIVGRYTTNDGQFNHGFLLTWRP</sequence>
<accession>A0A9J7BQB9</accession>
<protein>
    <recommendedName>
        <fullName evidence="4">WG repeat-containing protein</fullName>
    </recommendedName>
</protein>
<evidence type="ECO:0008006" key="4">
    <source>
        <dbReference type="Google" id="ProtNLM"/>
    </source>
</evidence>
<evidence type="ECO:0000313" key="3">
    <source>
        <dbReference type="Proteomes" id="UP001059380"/>
    </source>
</evidence>
<keyword evidence="3" id="KW-1185">Reference proteome</keyword>
<dbReference type="KEGG" id="orp:MOP44_02175"/>
<dbReference type="Proteomes" id="UP001059380">
    <property type="component" value="Chromosome"/>
</dbReference>
<dbReference type="EMBL" id="CP093313">
    <property type="protein sequence ID" value="UWZ84753.1"/>
    <property type="molecule type" value="Genomic_DNA"/>
</dbReference>